<gene>
    <name evidence="1" type="ORF">A9C19_17920</name>
</gene>
<evidence type="ECO:0000313" key="1">
    <source>
        <dbReference type="EMBL" id="APH06457.1"/>
    </source>
</evidence>
<dbReference type="RefSeq" id="WP_072581258.1">
    <property type="nucleotide sequence ID" value="NZ_CP016020.1"/>
</dbReference>
<name>A0A1L3MVT9_9BACI</name>
<evidence type="ECO:0000313" key="2">
    <source>
        <dbReference type="Proteomes" id="UP000181936"/>
    </source>
</evidence>
<dbReference type="EMBL" id="CP016020">
    <property type="protein sequence ID" value="APH06457.1"/>
    <property type="molecule type" value="Genomic_DNA"/>
</dbReference>
<protein>
    <submittedName>
        <fullName evidence="1">Uncharacterized protein</fullName>
    </submittedName>
</protein>
<organism evidence="1 2">
    <name type="scientific">Bacillus weihaiensis</name>
    <dbReference type="NCBI Taxonomy" id="1547283"/>
    <lineage>
        <taxon>Bacteria</taxon>
        <taxon>Bacillati</taxon>
        <taxon>Bacillota</taxon>
        <taxon>Bacilli</taxon>
        <taxon>Bacillales</taxon>
        <taxon>Bacillaceae</taxon>
        <taxon>Bacillus</taxon>
    </lineage>
</organism>
<dbReference type="AlphaFoldDB" id="A0A1L3MVT9"/>
<dbReference type="KEGG" id="bwh:A9C19_17920"/>
<accession>A0A1L3MVT9</accession>
<sequence>MRKLIFFVFLLLLLLTGYSILNKVSHNVELGKSIYSIVEDVNNTEISIKTLTDFDWDKGFLFTPYSTQKGIDEQLGVHFKDPSNIDWRDDIYLLVFMEDDKVVQYVEIDRQGADFKLGEKEYLTPYDDVIIIERY</sequence>
<reference evidence="1 2" key="1">
    <citation type="journal article" date="2016" name="Sci. Rep.">
        <title>Complete genome sequence and transcriptomic analysis of a novel marine strain Bacillus weihaiensis reveals the mechanism of brown algae degradation.</title>
        <authorList>
            <person name="Zhu Y."/>
            <person name="Chen P."/>
            <person name="Bao Y."/>
            <person name="Men Y."/>
            <person name="Zeng Y."/>
            <person name="Yang J."/>
            <person name="Sun J."/>
            <person name="Sun Y."/>
        </authorList>
    </citation>
    <scope>NUCLEOTIDE SEQUENCE [LARGE SCALE GENOMIC DNA]</scope>
    <source>
        <strain evidence="1 2">Alg07</strain>
    </source>
</reference>
<dbReference type="Proteomes" id="UP000181936">
    <property type="component" value="Chromosome"/>
</dbReference>
<proteinExistence type="predicted"/>
<keyword evidence="2" id="KW-1185">Reference proteome</keyword>